<sequence>MPGRAFNILQMSFLVCYLGSLLSGALVLLVSPPPPPPQLACSIPVPVGSCLSVRTGGSWWRWSQAQGGWGHPHSARPPSTSPLYPTRPTNVPPAPPSPGPKACFYGLCTTL</sequence>
<proteinExistence type="evidence at transcript level"/>
<feature type="region of interest" description="Disordered" evidence="1">
    <location>
        <begin position="66"/>
        <end position="97"/>
    </location>
</feature>
<organism evidence="3">
    <name type="scientific">Homo sapiens</name>
    <name type="common">Human</name>
    <dbReference type="NCBI Taxonomy" id="9606"/>
    <lineage>
        <taxon>Eukaryota</taxon>
        <taxon>Metazoa</taxon>
        <taxon>Chordata</taxon>
        <taxon>Craniata</taxon>
        <taxon>Vertebrata</taxon>
        <taxon>Euteleostomi</taxon>
        <taxon>Mammalia</taxon>
        <taxon>Eutheria</taxon>
        <taxon>Euarchontoglires</taxon>
        <taxon>Primates</taxon>
        <taxon>Haplorrhini</taxon>
        <taxon>Catarrhini</taxon>
        <taxon>Hominidae</taxon>
        <taxon>Homo</taxon>
    </lineage>
</organism>
<feature type="chain" id="PRO_5004317688" description="Secreted protein" evidence="2">
    <location>
        <begin position="24"/>
        <end position="111"/>
    </location>
</feature>
<name>Q8WYY3_HUMAN</name>
<evidence type="ECO:0000313" key="3">
    <source>
        <dbReference type="EMBL" id="AAL55795.1"/>
    </source>
</evidence>
<dbReference type="EMBL" id="AF289611">
    <property type="protein sequence ID" value="AAL55795.1"/>
    <property type="molecule type" value="mRNA"/>
</dbReference>
<protein>
    <recommendedName>
        <fullName evidence="4">Secreted protein</fullName>
    </recommendedName>
</protein>
<keyword evidence="2" id="KW-0732">Signal</keyword>
<reference evidence="3" key="1">
    <citation type="submission" date="2000-07" db="EMBL/GenBank/DDBJ databases">
        <title>Novel human cDNA clones with function of inhibiting cancer cell growth.</title>
        <authorList>
            <person name="Zhou X.M."/>
            <person name="Zhang P.P."/>
            <person name="Jiang H.Q."/>
            <person name="Huang Y."/>
            <person name="Qin W.X."/>
            <person name="Zhao X.T."/>
            <person name="Wan D.F."/>
            <person name="Gu J.R."/>
        </authorList>
    </citation>
    <scope>NUCLEOTIDE SEQUENCE</scope>
</reference>
<evidence type="ECO:0008006" key="4">
    <source>
        <dbReference type="Google" id="ProtNLM"/>
    </source>
</evidence>
<accession>Q8WYY3</accession>
<evidence type="ECO:0000256" key="1">
    <source>
        <dbReference type="SAM" id="MobiDB-lite"/>
    </source>
</evidence>
<evidence type="ECO:0000256" key="2">
    <source>
        <dbReference type="SAM" id="SignalP"/>
    </source>
</evidence>
<dbReference type="AlphaFoldDB" id="Q8WYY3"/>
<feature type="signal peptide" evidence="2">
    <location>
        <begin position="1"/>
        <end position="23"/>
    </location>
</feature>